<dbReference type="RefSeq" id="WP_073184351.1">
    <property type="nucleotide sequence ID" value="NZ_FQXI01000006.1"/>
</dbReference>
<dbReference type="Proteomes" id="UP000184032">
    <property type="component" value="Unassembled WGS sequence"/>
</dbReference>
<evidence type="ECO:0000256" key="4">
    <source>
        <dbReference type="ARBA" id="ARBA00038440"/>
    </source>
</evidence>
<keyword evidence="2 6" id="KW-0808">Transferase</keyword>
<comment type="catalytic activity">
    <reaction evidence="5 6">
        <text>N(1)-(5-phospho-beta-D-ribosyl)glycinamide + (6R)-10-formyltetrahydrofolate = N(2)-formyl-N(1)-(5-phospho-beta-D-ribosyl)glycinamide + (6S)-5,6,7,8-tetrahydrofolate + H(+)</text>
        <dbReference type="Rhea" id="RHEA:15053"/>
        <dbReference type="ChEBI" id="CHEBI:15378"/>
        <dbReference type="ChEBI" id="CHEBI:57453"/>
        <dbReference type="ChEBI" id="CHEBI:143788"/>
        <dbReference type="ChEBI" id="CHEBI:147286"/>
        <dbReference type="ChEBI" id="CHEBI:195366"/>
        <dbReference type="EC" id="2.1.2.2"/>
    </reaction>
</comment>
<dbReference type="GO" id="GO:0005829">
    <property type="term" value="C:cytosol"/>
    <property type="evidence" value="ECO:0007669"/>
    <property type="project" value="TreeGrafter"/>
</dbReference>
<protein>
    <recommendedName>
        <fullName evidence="6">Phosphoribosylglycinamide formyltransferase</fullName>
        <ecNumber evidence="6">2.1.2.2</ecNumber>
    </recommendedName>
    <alternativeName>
        <fullName evidence="6">5'-phosphoribosylglycinamide transformylase</fullName>
    </alternativeName>
    <alternativeName>
        <fullName evidence="6">GAR transformylase</fullName>
        <shortName evidence="6">GART</shortName>
    </alternativeName>
</protein>
<dbReference type="HAMAP" id="MF_01930">
    <property type="entry name" value="PurN"/>
    <property type="match status" value="1"/>
</dbReference>
<name>A0A1M5RXP5_9FIRM</name>
<evidence type="ECO:0000256" key="6">
    <source>
        <dbReference type="HAMAP-Rule" id="MF_01930"/>
    </source>
</evidence>
<dbReference type="NCBIfam" id="TIGR00639">
    <property type="entry name" value="PurN"/>
    <property type="match status" value="1"/>
</dbReference>
<keyword evidence="9" id="KW-1185">Reference proteome</keyword>
<dbReference type="InterPro" id="IPR036477">
    <property type="entry name" value="Formyl_transf_N_sf"/>
</dbReference>
<feature type="domain" description="Formyl transferase N-terminal" evidence="7">
    <location>
        <begin position="1"/>
        <end position="176"/>
    </location>
</feature>
<dbReference type="PROSITE" id="PS00373">
    <property type="entry name" value="GART"/>
    <property type="match status" value="1"/>
</dbReference>
<dbReference type="STRING" id="1120995.SAMN02745245_01023"/>
<dbReference type="UniPathway" id="UPA00074">
    <property type="reaction ID" value="UER00126"/>
</dbReference>
<keyword evidence="3 6" id="KW-0658">Purine biosynthesis</keyword>
<dbReference type="CDD" id="cd08645">
    <property type="entry name" value="FMT_core_GART"/>
    <property type="match status" value="1"/>
</dbReference>
<comment type="function">
    <text evidence="6">Catalyzes the transfer of a formyl group from 10-formyltetrahydrofolate to 5-phospho-ribosyl-glycinamide (GAR), producing 5-phospho-ribosyl-N-formylglycinamide (FGAR) and tetrahydrofolate.</text>
</comment>
<dbReference type="OrthoDB" id="9806170at2"/>
<feature type="active site" description="Proton donor" evidence="6">
    <location>
        <position position="98"/>
    </location>
</feature>
<comment type="similarity">
    <text evidence="4 6">Belongs to the GART family.</text>
</comment>
<evidence type="ECO:0000313" key="9">
    <source>
        <dbReference type="Proteomes" id="UP000184032"/>
    </source>
</evidence>
<evidence type="ECO:0000256" key="2">
    <source>
        <dbReference type="ARBA" id="ARBA00022679"/>
    </source>
</evidence>
<dbReference type="GO" id="GO:0004644">
    <property type="term" value="F:phosphoribosylglycinamide formyltransferase activity"/>
    <property type="evidence" value="ECO:0007669"/>
    <property type="project" value="UniProtKB-UniRule"/>
</dbReference>
<dbReference type="EMBL" id="FQXI01000006">
    <property type="protein sequence ID" value="SHH30563.1"/>
    <property type="molecule type" value="Genomic_DNA"/>
</dbReference>
<comment type="pathway">
    <text evidence="1 6">Purine metabolism; IMP biosynthesis via de novo pathway; N(2)-formyl-N(1)-(5-phospho-D-ribosyl)glycinamide from N(1)-(5-phospho-D-ribosyl)glycinamide (10-formyl THF route): step 1/1.</text>
</comment>
<accession>A0A1M5RXP5</accession>
<feature type="site" description="Raises pKa of active site His" evidence="6">
    <location>
        <position position="139"/>
    </location>
</feature>
<evidence type="ECO:0000259" key="7">
    <source>
        <dbReference type="Pfam" id="PF00551"/>
    </source>
</evidence>
<organism evidence="8 9">
    <name type="scientific">Anaerosphaera aminiphila DSM 21120</name>
    <dbReference type="NCBI Taxonomy" id="1120995"/>
    <lineage>
        <taxon>Bacteria</taxon>
        <taxon>Bacillati</taxon>
        <taxon>Bacillota</taxon>
        <taxon>Tissierellia</taxon>
        <taxon>Tissierellales</taxon>
        <taxon>Peptoniphilaceae</taxon>
        <taxon>Anaerosphaera</taxon>
    </lineage>
</organism>
<proteinExistence type="inferred from homology"/>
<dbReference type="InterPro" id="IPR002376">
    <property type="entry name" value="Formyl_transf_N"/>
</dbReference>
<dbReference type="InterPro" id="IPR001555">
    <property type="entry name" value="GART_AS"/>
</dbReference>
<evidence type="ECO:0000256" key="1">
    <source>
        <dbReference type="ARBA" id="ARBA00005054"/>
    </source>
</evidence>
<reference evidence="8 9" key="1">
    <citation type="submission" date="2016-11" db="EMBL/GenBank/DDBJ databases">
        <authorList>
            <person name="Jaros S."/>
            <person name="Januszkiewicz K."/>
            <person name="Wedrychowicz H."/>
        </authorList>
    </citation>
    <scope>NUCLEOTIDE SEQUENCE [LARGE SCALE GENOMIC DNA]</scope>
    <source>
        <strain evidence="8 9">DSM 21120</strain>
    </source>
</reference>
<gene>
    <name evidence="6" type="primary">purN</name>
    <name evidence="8" type="ORF">SAMN02745245_01023</name>
</gene>
<sequence length="183" mass="20550">MKIAVLISGTGSNLKALIDAQKNREFKSEIVLVLSNKDAKGLEYAREAGISWAIIKTDEEMLQELESHSVDFIVLAGYLKKISSKILDKYENRIINIHPSLLPKYGGRGFYGLSVHEAVFKNKDRESGVTVHYVNEKVDGGEIILQEKIDISKCNSPVEIRDEVLKIEHSILKKAIAKIEEEI</sequence>
<dbReference type="PANTHER" id="PTHR43369:SF2">
    <property type="entry name" value="PHOSPHORIBOSYLGLYCINAMIDE FORMYLTRANSFERASE"/>
    <property type="match status" value="1"/>
</dbReference>
<evidence type="ECO:0000256" key="3">
    <source>
        <dbReference type="ARBA" id="ARBA00022755"/>
    </source>
</evidence>
<evidence type="ECO:0000256" key="5">
    <source>
        <dbReference type="ARBA" id="ARBA00047664"/>
    </source>
</evidence>
<dbReference type="EC" id="2.1.2.2" evidence="6"/>
<dbReference type="PANTHER" id="PTHR43369">
    <property type="entry name" value="PHOSPHORIBOSYLGLYCINAMIDE FORMYLTRANSFERASE"/>
    <property type="match status" value="1"/>
</dbReference>
<feature type="binding site" evidence="6">
    <location>
        <begin position="11"/>
        <end position="13"/>
    </location>
    <ligand>
        <name>N(1)-(5-phospho-beta-D-ribosyl)glycinamide</name>
        <dbReference type="ChEBI" id="CHEBI:143788"/>
    </ligand>
</feature>
<dbReference type="Pfam" id="PF00551">
    <property type="entry name" value="Formyl_trans_N"/>
    <property type="match status" value="1"/>
</dbReference>
<feature type="binding site" evidence="6">
    <location>
        <position position="96"/>
    </location>
    <ligand>
        <name>(6R)-10-formyltetrahydrofolate</name>
        <dbReference type="ChEBI" id="CHEBI:195366"/>
    </ligand>
</feature>
<dbReference type="AlphaFoldDB" id="A0A1M5RXP5"/>
<comment type="caution">
    <text evidence="6">Lacks conserved residue(s) required for the propagation of feature annotation.</text>
</comment>
<dbReference type="Gene3D" id="3.40.50.170">
    <property type="entry name" value="Formyl transferase, N-terminal domain"/>
    <property type="match status" value="1"/>
</dbReference>
<dbReference type="InterPro" id="IPR004607">
    <property type="entry name" value="GART"/>
</dbReference>
<evidence type="ECO:0000313" key="8">
    <source>
        <dbReference type="EMBL" id="SHH30563.1"/>
    </source>
</evidence>
<dbReference type="GO" id="GO:0006189">
    <property type="term" value="P:'de novo' IMP biosynthetic process"/>
    <property type="evidence" value="ECO:0007669"/>
    <property type="project" value="UniProtKB-UniRule"/>
</dbReference>
<dbReference type="SUPFAM" id="SSF53328">
    <property type="entry name" value="Formyltransferase"/>
    <property type="match status" value="1"/>
</dbReference>